<comment type="caution">
    <text evidence="1">The sequence shown here is derived from an EMBL/GenBank/DDBJ whole genome shotgun (WGS) entry which is preliminary data.</text>
</comment>
<dbReference type="AlphaFoldDB" id="A0A835PWU4"/>
<reference evidence="1 2" key="1">
    <citation type="journal article" date="2020" name="Nat. Food">
        <title>A phased Vanilla planifolia genome enables genetic improvement of flavour and production.</title>
        <authorList>
            <person name="Hasing T."/>
            <person name="Tang H."/>
            <person name="Brym M."/>
            <person name="Khazi F."/>
            <person name="Huang T."/>
            <person name="Chambers A.H."/>
        </authorList>
    </citation>
    <scope>NUCLEOTIDE SEQUENCE [LARGE SCALE GENOMIC DNA]</scope>
    <source>
        <tissue evidence="1">Leaf</tissue>
    </source>
</reference>
<evidence type="ECO:0000313" key="1">
    <source>
        <dbReference type="EMBL" id="KAG0461825.1"/>
    </source>
</evidence>
<organism evidence="1 2">
    <name type="scientific">Vanilla planifolia</name>
    <name type="common">Vanilla</name>
    <dbReference type="NCBI Taxonomy" id="51239"/>
    <lineage>
        <taxon>Eukaryota</taxon>
        <taxon>Viridiplantae</taxon>
        <taxon>Streptophyta</taxon>
        <taxon>Embryophyta</taxon>
        <taxon>Tracheophyta</taxon>
        <taxon>Spermatophyta</taxon>
        <taxon>Magnoliopsida</taxon>
        <taxon>Liliopsida</taxon>
        <taxon>Asparagales</taxon>
        <taxon>Orchidaceae</taxon>
        <taxon>Vanilloideae</taxon>
        <taxon>Vanilleae</taxon>
        <taxon>Vanilla</taxon>
    </lineage>
</organism>
<name>A0A835PWU4_VANPL</name>
<dbReference type="OrthoDB" id="2649at2759"/>
<protein>
    <submittedName>
        <fullName evidence="1">Uncharacterized protein</fullName>
    </submittedName>
</protein>
<dbReference type="EMBL" id="JADCNM010000011">
    <property type="protein sequence ID" value="KAG0461825.1"/>
    <property type="molecule type" value="Genomic_DNA"/>
</dbReference>
<dbReference type="Proteomes" id="UP000639772">
    <property type="component" value="Chromosome 11"/>
</dbReference>
<accession>A0A835PWU4</accession>
<gene>
    <name evidence="1" type="ORF">HPP92_020301</name>
</gene>
<sequence>MDAPIGWREFSHKSTKPRDLANEEICLLLKDSKSAAEFAGAAVHEIDILSAVVKGDPSNDLKPENVLLVSTIDPAKGPNKVWIYSNPRKAKSNLNGSPLLVALKEAEGESYEAKARISSTRTSMGGVGQEIMQKERTLDGIDLRCKIVDFGNVVGQIKQFAEENSNKAI</sequence>
<evidence type="ECO:0000313" key="2">
    <source>
        <dbReference type="Proteomes" id="UP000639772"/>
    </source>
</evidence>
<proteinExistence type="predicted"/>